<gene>
    <name evidence="4" type="ORF">JI741_27955</name>
</gene>
<keyword evidence="1 2" id="KW-0238">DNA-binding</keyword>
<proteinExistence type="predicted"/>
<feature type="domain" description="HTH tetR-type" evidence="3">
    <location>
        <begin position="1"/>
        <end position="60"/>
    </location>
</feature>
<dbReference type="InterPro" id="IPR009057">
    <property type="entry name" value="Homeodomain-like_sf"/>
</dbReference>
<dbReference type="PRINTS" id="PR00455">
    <property type="entry name" value="HTHTETR"/>
</dbReference>
<dbReference type="PROSITE" id="PS01081">
    <property type="entry name" value="HTH_TETR_1"/>
    <property type="match status" value="1"/>
</dbReference>
<evidence type="ECO:0000256" key="1">
    <source>
        <dbReference type="ARBA" id="ARBA00023125"/>
    </source>
</evidence>
<dbReference type="Pfam" id="PF00440">
    <property type="entry name" value="TetR_N"/>
    <property type="match status" value="1"/>
</dbReference>
<dbReference type="Gene3D" id="1.10.10.60">
    <property type="entry name" value="Homeodomain-like"/>
    <property type="match status" value="1"/>
</dbReference>
<dbReference type="InterPro" id="IPR036271">
    <property type="entry name" value="Tet_transcr_reg_TetR-rel_C_sf"/>
</dbReference>
<evidence type="ECO:0000313" key="5">
    <source>
        <dbReference type="Proteomes" id="UP000613030"/>
    </source>
</evidence>
<feature type="DNA-binding region" description="H-T-H motif" evidence="2">
    <location>
        <begin position="23"/>
        <end position="42"/>
    </location>
</feature>
<evidence type="ECO:0000259" key="3">
    <source>
        <dbReference type="PROSITE" id="PS50977"/>
    </source>
</evidence>
<dbReference type="Gene3D" id="1.10.357.10">
    <property type="entry name" value="Tetracycline Repressor, domain 2"/>
    <property type="match status" value="1"/>
</dbReference>
<name>A0ABS1L054_9BACT</name>
<dbReference type="PANTHER" id="PTHR43479:SF11">
    <property type="entry name" value="ACREF_ENVCD OPERON REPRESSOR-RELATED"/>
    <property type="match status" value="1"/>
</dbReference>
<dbReference type="InterPro" id="IPR023772">
    <property type="entry name" value="DNA-bd_HTH_TetR-type_CS"/>
</dbReference>
<comment type="caution">
    <text evidence="4">The sequence shown here is derived from an EMBL/GenBank/DDBJ whole genome shotgun (WGS) entry which is preliminary data.</text>
</comment>
<dbReference type="PROSITE" id="PS50977">
    <property type="entry name" value="HTH_TETR_2"/>
    <property type="match status" value="1"/>
</dbReference>
<dbReference type="InterPro" id="IPR050624">
    <property type="entry name" value="HTH-type_Tx_Regulator"/>
</dbReference>
<sequence length="196" mass="22757">MTSDKILTAARELFEEKGFDLTSVREIAAQAGVNVALINYHFGSKDNLLLTIMEASMDTTRMKLSDINSSPNTPEEKLKEVTSLYVNKIFSNCKYYQFIHRELSNTSRPELIEGFTKILGRNTNELRKFFEDGQKKKVFRKDADIELVSATMFGIIYQTTHSLFTKRYRRSGEDDDAFRKRIEKFMYDLLISYLAK</sequence>
<dbReference type="InterPro" id="IPR001647">
    <property type="entry name" value="HTH_TetR"/>
</dbReference>
<accession>A0ABS1L054</accession>
<evidence type="ECO:0000313" key="4">
    <source>
        <dbReference type="EMBL" id="MBL0745096.1"/>
    </source>
</evidence>
<evidence type="ECO:0000256" key="2">
    <source>
        <dbReference type="PROSITE-ProRule" id="PRU00335"/>
    </source>
</evidence>
<dbReference type="SUPFAM" id="SSF46689">
    <property type="entry name" value="Homeodomain-like"/>
    <property type="match status" value="1"/>
</dbReference>
<dbReference type="EMBL" id="JAERRB010000014">
    <property type="protein sequence ID" value="MBL0745096.1"/>
    <property type="molecule type" value="Genomic_DNA"/>
</dbReference>
<dbReference type="PANTHER" id="PTHR43479">
    <property type="entry name" value="ACREF/ENVCD OPERON REPRESSOR-RELATED"/>
    <property type="match status" value="1"/>
</dbReference>
<keyword evidence="5" id="KW-1185">Reference proteome</keyword>
<reference evidence="4 5" key="1">
    <citation type="submission" date="2021-01" db="EMBL/GenBank/DDBJ databases">
        <title>Chryseolinea sp. Jin1 Genome sequencing and assembly.</title>
        <authorList>
            <person name="Kim I."/>
        </authorList>
    </citation>
    <scope>NUCLEOTIDE SEQUENCE [LARGE SCALE GENOMIC DNA]</scope>
    <source>
        <strain evidence="4 5">Jin1</strain>
    </source>
</reference>
<dbReference type="RefSeq" id="WP_202015308.1">
    <property type="nucleotide sequence ID" value="NZ_JAERRB010000014.1"/>
</dbReference>
<organism evidence="4 5">
    <name type="scientific">Chryseolinea lacunae</name>
    <dbReference type="NCBI Taxonomy" id="2801331"/>
    <lineage>
        <taxon>Bacteria</taxon>
        <taxon>Pseudomonadati</taxon>
        <taxon>Bacteroidota</taxon>
        <taxon>Cytophagia</taxon>
        <taxon>Cytophagales</taxon>
        <taxon>Fulvivirgaceae</taxon>
        <taxon>Chryseolinea</taxon>
    </lineage>
</organism>
<dbReference type="SUPFAM" id="SSF48498">
    <property type="entry name" value="Tetracyclin repressor-like, C-terminal domain"/>
    <property type="match status" value="1"/>
</dbReference>
<protein>
    <submittedName>
        <fullName evidence="4">TetR/AcrR family transcriptional regulator</fullName>
    </submittedName>
</protein>
<dbReference type="Proteomes" id="UP000613030">
    <property type="component" value="Unassembled WGS sequence"/>
</dbReference>